<protein>
    <submittedName>
        <fullName evidence="2">Uncharacterized protein</fullName>
    </submittedName>
</protein>
<dbReference type="EMBL" id="JABMIG020000029">
    <property type="protein sequence ID" value="KAL3801079.1"/>
    <property type="molecule type" value="Genomic_DNA"/>
</dbReference>
<feature type="transmembrane region" description="Helical" evidence="1">
    <location>
        <begin position="45"/>
        <end position="65"/>
    </location>
</feature>
<reference evidence="2 3" key="1">
    <citation type="journal article" date="2020" name="G3 (Bethesda)">
        <title>Improved Reference Genome for Cyclotella cryptica CCMP332, a Model for Cell Wall Morphogenesis, Salinity Adaptation, and Lipid Production in Diatoms (Bacillariophyta).</title>
        <authorList>
            <person name="Roberts W.R."/>
            <person name="Downey K.M."/>
            <person name="Ruck E.C."/>
            <person name="Traller J.C."/>
            <person name="Alverson A.J."/>
        </authorList>
    </citation>
    <scope>NUCLEOTIDE SEQUENCE [LARGE SCALE GENOMIC DNA]</scope>
    <source>
        <strain evidence="2 3">CCMP332</strain>
    </source>
</reference>
<comment type="caution">
    <text evidence="2">The sequence shown here is derived from an EMBL/GenBank/DDBJ whole genome shotgun (WGS) entry which is preliminary data.</text>
</comment>
<accession>A0ABD3QLK0</accession>
<gene>
    <name evidence="2" type="ORF">HJC23_002372</name>
</gene>
<dbReference type="Proteomes" id="UP001516023">
    <property type="component" value="Unassembled WGS sequence"/>
</dbReference>
<evidence type="ECO:0000313" key="3">
    <source>
        <dbReference type="Proteomes" id="UP001516023"/>
    </source>
</evidence>
<organism evidence="2 3">
    <name type="scientific">Cyclotella cryptica</name>
    <dbReference type="NCBI Taxonomy" id="29204"/>
    <lineage>
        <taxon>Eukaryota</taxon>
        <taxon>Sar</taxon>
        <taxon>Stramenopiles</taxon>
        <taxon>Ochrophyta</taxon>
        <taxon>Bacillariophyta</taxon>
        <taxon>Coscinodiscophyceae</taxon>
        <taxon>Thalassiosirophycidae</taxon>
        <taxon>Stephanodiscales</taxon>
        <taxon>Stephanodiscaceae</taxon>
        <taxon>Cyclotella</taxon>
    </lineage>
</organism>
<keyword evidence="1" id="KW-1133">Transmembrane helix</keyword>
<name>A0ABD3QLK0_9STRA</name>
<keyword evidence="1" id="KW-0812">Transmembrane</keyword>
<proteinExistence type="predicted"/>
<evidence type="ECO:0000256" key="1">
    <source>
        <dbReference type="SAM" id="Phobius"/>
    </source>
</evidence>
<sequence>MKDPLPVPDQLEKQLSKCKSIRDADSYYKSREKTPQVRSFRCWDIAMFVLGTALTIVSSLFCRFYSFFMGFNLSAVGLAY</sequence>
<keyword evidence="3" id="KW-1185">Reference proteome</keyword>
<keyword evidence="1" id="KW-0472">Membrane</keyword>
<evidence type="ECO:0000313" key="2">
    <source>
        <dbReference type="EMBL" id="KAL3801079.1"/>
    </source>
</evidence>
<dbReference type="AlphaFoldDB" id="A0ABD3QLK0"/>